<gene>
    <name evidence="1" type="ORF">PGB34_19250</name>
</gene>
<reference evidence="1" key="1">
    <citation type="submission" date="2023-01" db="EMBL/GenBank/DDBJ databases">
        <title>Xenophilus mangrovi sp. nov., isolated from soil of Mangrove nature reserve.</title>
        <authorList>
            <person name="Xu S."/>
            <person name="Liu Z."/>
            <person name="Xu Y."/>
        </authorList>
    </citation>
    <scope>NUCLEOTIDE SEQUENCE</scope>
    <source>
        <strain evidence="1">YW8</strain>
    </source>
</reference>
<dbReference type="AlphaFoldDB" id="A0AAE3NC67"/>
<dbReference type="EMBL" id="JAQIPB010000010">
    <property type="protein sequence ID" value="MDA7418513.1"/>
    <property type="molecule type" value="Genomic_DNA"/>
</dbReference>
<comment type="caution">
    <text evidence="1">The sequence shown here is derived from an EMBL/GenBank/DDBJ whole genome shotgun (WGS) entry which is preliminary data.</text>
</comment>
<protein>
    <submittedName>
        <fullName evidence="1">Uncharacterized protein</fullName>
    </submittedName>
</protein>
<name>A0AAE3NC67_9BURK</name>
<proteinExistence type="predicted"/>
<organism evidence="1 2">
    <name type="scientific">Xenophilus arseniciresistens</name>
    <dbReference type="NCBI Taxonomy" id="1283306"/>
    <lineage>
        <taxon>Bacteria</taxon>
        <taxon>Pseudomonadati</taxon>
        <taxon>Pseudomonadota</taxon>
        <taxon>Betaproteobacteria</taxon>
        <taxon>Burkholderiales</taxon>
        <taxon>Comamonadaceae</taxon>
        <taxon>Xenophilus</taxon>
    </lineage>
</organism>
<sequence>MAFSAARASQAWACAIDSCSVQGPARGRGIRCVGVSPAPSRDKIAHNYRLQVLKSCFVGSWGPLILMARRPTPSPKRTCALKKSASLIAPHFLFFDIGCTMSHDIRIWERPMGQPNPTSLEEAGRTMQALERLRPGLNPKFMALAERMAARYPVLGREQQFVSATEDDGNGAAWLGDPREQAKNCTEAVWAFELPTEDPVRALRFVVDNANALGLTVLDDQIGMVFVPPDQVLPPEHAALWQSAKREMDAPQKRWSVSKARKEMKDRIAQLLAHTDFRLDESRTTATGFRFSRVTEAGTQSIYVGCRAIHGEPQCTVRASVGSQAVAQVMHALFPDRLESSLNEQVGFDFGSFHGNPSTDVPVESAEQALAILRTIKESPGFQILDITRTVPGMHRILTEMELFTLHQVSPKDPRTLAQQWRETGGGSPALIFAWLIGSDHFEEIEHQARQLSKDWSPEGRQREHAELDRVLAYLREHCKRGAIAG</sequence>
<accession>A0AAE3NC67</accession>
<dbReference type="RefSeq" id="WP_271429727.1">
    <property type="nucleotide sequence ID" value="NZ_JAQIPB010000010.1"/>
</dbReference>
<keyword evidence="2" id="KW-1185">Reference proteome</keyword>
<evidence type="ECO:0000313" key="1">
    <source>
        <dbReference type="EMBL" id="MDA7418513.1"/>
    </source>
</evidence>
<dbReference type="Proteomes" id="UP001212602">
    <property type="component" value="Unassembled WGS sequence"/>
</dbReference>
<evidence type="ECO:0000313" key="2">
    <source>
        <dbReference type="Proteomes" id="UP001212602"/>
    </source>
</evidence>